<evidence type="ECO:0000256" key="1">
    <source>
        <dbReference type="ARBA" id="ARBA00022737"/>
    </source>
</evidence>
<evidence type="ECO:0000256" key="4">
    <source>
        <dbReference type="SAM" id="SignalP"/>
    </source>
</evidence>
<dbReference type="Gene3D" id="1.25.40.10">
    <property type="entry name" value="Tetratricopeptide repeat domain"/>
    <property type="match status" value="1"/>
</dbReference>
<dbReference type="InterPro" id="IPR011990">
    <property type="entry name" value="TPR-like_helical_dom_sf"/>
</dbReference>
<reference evidence="5 6" key="1">
    <citation type="submission" date="2019-07" db="EMBL/GenBank/DDBJ databases">
        <title>The pathways for chlorine oxyanion respiration interact through the shared metabolite chlorate.</title>
        <authorList>
            <person name="Barnum T.P."/>
            <person name="Cheng Y."/>
            <person name="Hill K.A."/>
            <person name="Lucas L.N."/>
            <person name="Carlson H.K."/>
            <person name="Coates J.D."/>
        </authorList>
    </citation>
    <scope>NUCLEOTIDE SEQUENCE [LARGE SCALE GENOMIC DNA]</scope>
    <source>
        <strain evidence="5">UCB</strain>
    </source>
</reference>
<gene>
    <name evidence="5" type="ORF">FHK81_14925</name>
</gene>
<proteinExistence type="predicted"/>
<feature type="chain" id="PRO_5021981012" evidence="4">
    <location>
        <begin position="28"/>
        <end position="162"/>
    </location>
</feature>
<organism evidence="5 6">
    <name type="scientific">Marinobacter vinifirmus</name>
    <dbReference type="NCBI Taxonomy" id="355591"/>
    <lineage>
        <taxon>Bacteria</taxon>
        <taxon>Pseudomonadati</taxon>
        <taxon>Pseudomonadota</taxon>
        <taxon>Gammaproteobacteria</taxon>
        <taxon>Pseudomonadales</taxon>
        <taxon>Marinobacteraceae</taxon>
        <taxon>Marinobacter</taxon>
    </lineage>
</organism>
<dbReference type="PANTHER" id="PTHR44943">
    <property type="entry name" value="CELLULOSE SYNTHASE OPERON PROTEIN C"/>
    <property type="match status" value="1"/>
</dbReference>
<dbReference type="AlphaFoldDB" id="A0A558B4D7"/>
<dbReference type="RefSeq" id="WP_273134608.1">
    <property type="nucleotide sequence ID" value="NZ_VMRX01000042.1"/>
</dbReference>
<keyword evidence="4" id="KW-0732">Signal</keyword>
<keyword evidence="1" id="KW-0677">Repeat</keyword>
<dbReference type="Pfam" id="PF13432">
    <property type="entry name" value="TPR_16"/>
    <property type="match status" value="1"/>
</dbReference>
<evidence type="ECO:0000256" key="2">
    <source>
        <dbReference type="ARBA" id="ARBA00022803"/>
    </source>
</evidence>
<evidence type="ECO:0000313" key="5">
    <source>
        <dbReference type="EMBL" id="TVT31379.1"/>
    </source>
</evidence>
<dbReference type="Proteomes" id="UP000319142">
    <property type="component" value="Unassembled WGS sequence"/>
</dbReference>
<evidence type="ECO:0000313" key="6">
    <source>
        <dbReference type="Proteomes" id="UP000319142"/>
    </source>
</evidence>
<comment type="caution">
    <text evidence="5">The sequence shown here is derived from an EMBL/GenBank/DDBJ whole genome shotgun (WGS) entry which is preliminary data.</text>
</comment>
<dbReference type="SMART" id="SM00028">
    <property type="entry name" value="TPR"/>
    <property type="match status" value="2"/>
</dbReference>
<protein>
    <submittedName>
        <fullName evidence="5">Tetratricopeptide repeat protein</fullName>
    </submittedName>
</protein>
<accession>A0A558B4D7</accession>
<dbReference type="SUPFAM" id="SSF48452">
    <property type="entry name" value="TPR-like"/>
    <property type="match status" value="1"/>
</dbReference>
<dbReference type="InterPro" id="IPR019734">
    <property type="entry name" value="TPR_rpt"/>
</dbReference>
<dbReference type="EMBL" id="VMRX01000042">
    <property type="protein sequence ID" value="TVT31379.1"/>
    <property type="molecule type" value="Genomic_DNA"/>
</dbReference>
<dbReference type="InterPro" id="IPR051685">
    <property type="entry name" value="Ycf3/AcsC/BcsC/TPR_MFPF"/>
</dbReference>
<name>A0A558B4D7_9GAMM</name>
<dbReference type="PANTHER" id="PTHR44943:SF8">
    <property type="entry name" value="TPR REPEAT-CONTAINING PROTEIN MJ0263"/>
    <property type="match status" value="1"/>
</dbReference>
<feature type="repeat" description="TPR" evidence="3">
    <location>
        <begin position="44"/>
        <end position="77"/>
    </location>
</feature>
<dbReference type="PROSITE" id="PS50005">
    <property type="entry name" value="TPR"/>
    <property type="match status" value="1"/>
</dbReference>
<evidence type="ECO:0000256" key="3">
    <source>
        <dbReference type="PROSITE-ProRule" id="PRU00339"/>
    </source>
</evidence>
<feature type="signal peptide" evidence="4">
    <location>
        <begin position="1"/>
        <end position="27"/>
    </location>
</feature>
<sequence>MPEFSIRCRTVGVLVGLAMLAGCAVNAPVSKQAEPEPVRSPEQARELARQGMLAHQQGQTSVAIEALQKAVALDPTDAAAANNLALLLKQQNRFEEAAGVLKTAIQASPDVADLHYNLAVISEIYLLDLFAALSHYQRYTELAAEEDKAVTGWMADLQRRLQ</sequence>
<keyword evidence="2 3" id="KW-0802">TPR repeat</keyword>
<dbReference type="PROSITE" id="PS51257">
    <property type="entry name" value="PROKAR_LIPOPROTEIN"/>
    <property type="match status" value="1"/>
</dbReference>